<organism evidence="1 2">
    <name type="scientific">Actinomycetospora endophytica</name>
    <dbReference type="NCBI Taxonomy" id="2291215"/>
    <lineage>
        <taxon>Bacteria</taxon>
        <taxon>Bacillati</taxon>
        <taxon>Actinomycetota</taxon>
        <taxon>Actinomycetes</taxon>
        <taxon>Pseudonocardiales</taxon>
        <taxon>Pseudonocardiaceae</taxon>
        <taxon>Actinomycetospora</taxon>
    </lineage>
</organism>
<evidence type="ECO:0000313" key="2">
    <source>
        <dbReference type="Proteomes" id="UP001199469"/>
    </source>
</evidence>
<comment type="caution">
    <text evidence="1">The sequence shown here is derived from an EMBL/GenBank/DDBJ whole genome shotgun (WGS) entry which is preliminary data.</text>
</comment>
<dbReference type="RefSeq" id="WP_230736766.1">
    <property type="nucleotide sequence ID" value="NZ_JAJNDB010000004.1"/>
</dbReference>
<protein>
    <submittedName>
        <fullName evidence="1">Uncharacterized protein</fullName>
    </submittedName>
</protein>
<keyword evidence="2" id="KW-1185">Reference proteome</keyword>
<evidence type="ECO:0000313" key="1">
    <source>
        <dbReference type="EMBL" id="MCD2195560.1"/>
    </source>
</evidence>
<dbReference type="Proteomes" id="UP001199469">
    <property type="component" value="Unassembled WGS sequence"/>
</dbReference>
<gene>
    <name evidence="1" type="ORF">LQ327_19505</name>
</gene>
<proteinExistence type="predicted"/>
<reference evidence="1 2" key="1">
    <citation type="submission" date="2021-11" db="EMBL/GenBank/DDBJ databases">
        <title>Draft genome sequence of Actinomycetospora sp. SF1 isolated from the rhizosphere soil.</title>
        <authorList>
            <person name="Duangmal K."/>
            <person name="Chantavorakit T."/>
        </authorList>
    </citation>
    <scope>NUCLEOTIDE SEQUENCE [LARGE SCALE GENOMIC DNA]</scope>
    <source>
        <strain evidence="1 2">TBRC 5722</strain>
    </source>
</reference>
<dbReference type="EMBL" id="JAJNDB010000004">
    <property type="protein sequence ID" value="MCD2195560.1"/>
    <property type="molecule type" value="Genomic_DNA"/>
</dbReference>
<accession>A0ABS8PDL7</accession>
<name>A0ABS8PDL7_9PSEU</name>
<sequence length="119" mass="12358">MADRALTSVPTGTAAWAAEADAAPALPPERHGAPETAPDLLAALDAGDDEAVRAWIVAHTPEPESLLLYGLFVGAGLVGLMDWPAVLLGCLGQFVVDRRFGGVENLAAQLRTRVDALTS</sequence>